<dbReference type="InParanoid" id="A0A0H2RLM2"/>
<dbReference type="Proteomes" id="UP000053477">
    <property type="component" value="Unassembled WGS sequence"/>
</dbReference>
<dbReference type="EMBL" id="KQ085977">
    <property type="protein sequence ID" value="KLO12457.1"/>
    <property type="molecule type" value="Genomic_DNA"/>
</dbReference>
<reference evidence="1 2" key="1">
    <citation type="submission" date="2015-04" db="EMBL/GenBank/DDBJ databases">
        <title>Complete genome sequence of Schizopora paradoxa KUC8140, a cosmopolitan wood degrader in East Asia.</title>
        <authorList>
            <consortium name="DOE Joint Genome Institute"/>
            <person name="Min B."/>
            <person name="Park H."/>
            <person name="Jang Y."/>
            <person name="Kim J.-J."/>
            <person name="Kim K.H."/>
            <person name="Pangilinan J."/>
            <person name="Lipzen A."/>
            <person name="Riley R."/>
            <person name="Grigoriev I.V."/>
            <person name="Spatafora J.W."/>
            <person name="Choi I.-G."/>
        </authorList>
    </citation>
    <scope>NUCLEOTIDE SEQUENCE [LARGE SCALE GENOMIC DNA]</scope>
    <source>
        <strain evidence="1 2">KUC8140</strain>
    </source>
</reference>
<keyword evidence="2" id="KW-1185">Reference proteome</keyword>
<dbReference type="AlphaFoldDB" id="A0A0H2RLM2"/>
<accession>A0A0H2RLM2</accession>
<gene>
    <name evidence="1" type="ORF">SCHPADRAFT_941212</name>
</gene>
<evidence type="ECO:0000313" key="2">
    <source>
        <dbReference type="Proteomes" id="UP000053477"/>
    </source>
</evidence>
<sequence>MSREVQLTYPRLRLFRNCILTTPSGRAEYSVSTRWNKGFAGRTTTIYALCPSLEESIDEKSAYGFNEYAPLGGSHQPPANVKTVVAEINFRFPYRRHLTVEVPNRQRLGTAAVGPMRRNLQDLFIPNANGESVILDIGGKFCECFWVRKDRHTRELRVLATGALVAAFRDEKVGFVDGQTLSPSTHMTIHTDVVAKYIANAYSDRTPRIFAATTMQQDVLDEVLVAYLLYRHLRCRSIFPEIVKKSASLLKSLFCLGKSDAATFDDLDSGKLLPQHRRVPSLRHATTY</sequence>
<proteinExistence type="predicted"/>
<organism evidence="1 2">
    <name type="scientific">Schizopora paradoxa</name>
    <dbReference type="NCBI Taxonomy" id="27342"/>
    <lineage>
        <taxon>Eukaryota</taxon>
        <taxon>Fungi</taxon>
        <taxon>Dikarya</taxon>
        <taxon>Basidiomycota</taxon>
        <taxon>Agaricomycotina</taxon>
        <taxon>Agaricomycetes</taxon>
        <taxon>Hymenochaetales</taxon>
        <taxon>Schizoporaceae</taxon>
        <taxon>Schizopora</taxon>
    </lineage>
</organism>
<evidence type="ECO:0000313" key="1">
    <source>
        <dbReference type="EMBL" id="KLO12457.1"/>
    </source>
</evidence>
<protein>
    <submittedName>
        <fullName evidence="1">Uncharacterized protein</fullName>
    </submittedName>
</protein>
<name>A0A0H2RLM2_9AGAM</name>